<reference evidence="7 8" key="1">
    <citation type="journal article" date="2015" name="Nature">
        <title>rRNA introns, odd ribosomes, and small enigmatic genomes across a large radiation of phyla.</title>
        <authorList>
            <person name="Brown C.T."/>
            <person name="Hug L.A."/>
            <person name="Thomas B.C."/>
            <person name="Sharon I."/>
            <person name="Castelle C.J."/>
            <person name="Singh A."/>
            <person name="Wilkins M.J."/>
            <person name="Williams K.H."/>
            <person name="Banfield J.F."/>
        </authorList>
    </citation>
    <scope>NUCLEOTIDE SEQUENCE [LARGE SCALE GENOMIC DNA]</scope>
</reference>
<dbReference type="Proteomes" id="UP000033841">
    <property type="component" value="Unassembled WGS sequence"/>
</dbReference>
<dbReference type="AlphaFoldDB" id="A0A0G0LK36"/>
<dbReference type="InterPro" id="IPR004837">
    <property type="entry name" value="NaCa_Exmemb"/>
</dbReference>
<sequence length="317" mass="35181">TVLINLIILLVGTYLLGEVTKKIISKLEHYTRLTHLTQFAATAFIIALATSLPELMVSISSSLNGLSQLAYGNAIGSNIANISIIIGITAVFARVLPFHHNSDPKKLFSPLFLSFVPIIMALDGIVSRLDGIILLIIYIYYLKNIFSHPKPTSPKLFRPRPKLISRKSLPTLISLLFWILILILVSQLVIIKAQFLALYFGFSITFIGFFIIAVGTSLPELIFSLKAIKKHHPGMVTASIIGSCVTNATLIIGISAIIQPIIFTGQLGIIYLSGLEYFFILSLFILFISTKKRLESWEGIILILIFVYYSNLELLIK</sequence>
<feature type="transmembrane region" description="Helical" evidence="5">
    <location>
        <begin position="108"/>
        <end position="126"/>
    </location>
</feature>
<evidence type="ECO:0000313" key="7">
    <source>
        <dbReference type="EMBL" id="KKQ92263.1"/>
    </source>
</evidence>
<feature type="domain" description="Sodium/calcium exchanger membrane region" evidence="6">
    <location>
        <begin position="6"/>
        <end position="142"/>
    </location>
</feature>
<feature type="transmembrane region" description="Helical" evidence="5">
    <location>
        <begin position="300"/>
        <end position="316"/>
    </location>
</feature>
<comment type="caution">
    <text evidence="7">The sequence shown here is derived from an EMBL/GenBank/DDBJ whole genome shotgun (WGS) entry which is preliminary data.</text>
</comment>
<feature type="transmembrane region" description="Helical" evidence="5">
    <location>
        <begin position="36"/>
        <end position="59"/>
    </location>
</feature>
<feature type="transmembrane region" description="Helical" evidence="5">
    <location>
        <begin position="235"/>
        <end position="262"/>
    </location>
</feature>
<feature type="transmembrane region" description="Helical" evidence="5">
    <location>
        <begin position="169"/>
        <end position="190"/>
    </location>
</feature>
<comment type="subcellular location">
    <subcellularLocation>
        <location evidence="1">Membrane</location>
        <topology evidence="1">Multi-pass membrane protein</topology>
    </subcellularLocation>
</comment>
<evidence type="ECO:0000256" key="3">
    <source>
        <dbReference type="ARBA" id="ARBA00022989"/>
    </source>
</evidence>
<keyword evidence="3 5" id="KW-1133">Transmembrane helix</keyword>
<dbReference type="PANTHER" id="PTHR10846:SF8">
    <property type="entry name" value="INNER MEMBRANE PROTEIN YRBG"/>
    <property type="match status" value="1"/>
</dbReference>
<feature type="transmembrane region" description="Helical" evidence="5">
    <location>
        <begin position="268"/>
        <end position="288"/>
    </location>
</feature>
<keyword evidence="2 5" id="KW-0812">Transmembrane</keyword>
<name>A0A0G0LK36_9BACT</name>
<feature type="domain" description="Sodium/calcium exchanger membrane region" evidence="6">
    <location>
        <begin position="173"/>
        <end position="309"/>
    </location>
</feature>
<dbReference type="GO" id="GO:0005262">
    <property type="term" value="F:calcium channel activity"/>
    <property type="evidence" value="ECO:0007669"/>
    <property type="project" value="TreeGrafter"/>
</dbReference>
<evidence type="ECO:0000256" key="1">
    <source>
        <dbReference type="ARBA" id="ARBA00004141"/>
    </source>
</evidence>
<evidence type="ECO:0000256" key="2">
    <source>
        <dbReference type="ARBA" id="ARBA00022692"/>
    </source>
</evidence>
<feature type="transmembrane region" description="Helical" evidence="5">
    <location>
        <begin position="79"/>
        <end position="96"/>
    </location>
</feature>
<dbReference type="InterPro" id="IPR004481">
    <property type="entry name" value="K/Na/Ca-exchanger"/>
</dbReference>
<evidence type="ECO:0000259" key="6">
    <source>
        <dbReference type="Pfam" id="PF01699"/>
    </source>
</evidence>
<organism evidence="7 8">
    <name type="scientific">Candidatus Shapirobacteria bacterium GW2011_GWE1_38_92</name>
    <dbReference type="NCBI Taxonomy" id="1618489"/>
    <lineage>
        <taxon>Bacteria</taxon>
        <taxon>Candidatus Shapironibacteriota</taxon>
    </lineage>
</organism>
<dbReference type="EMBL" id="LBVR01000006">
    <property type="protein sequence ID" value="KKQ92263.1"/>
    <property type="molecule type" value="Genomic_DNA"/>
</dbReference>
<feature type="transmembrane region" description="Helical" evidence="5">
    <location>
        <begin position="196"/>
        <end position="223"/>
    </location>
</feature>
<protein>
    <submittedName>
        <fullName evidence="7">K+dependent Na+ exchanger related-protein</fullName>
    </submittedName>
</protein>
<evidence type="ECO:0000313" key="8">
    <source>
        <dbReference type="Proteomes" id="UP000033841"/>
    </source>
</evidence>
<gene>
    <name evidence="7" type="ORF">UT14_C0006G0001</name>
</gene>
<accession>A0A0G0LK36</accession>
<feature type="transmembrane region" description="Helical" evidence="5">
    <location>
        <begin position="6"/>
        <end position="24"/>
    </location>
</feature>
<dbReference type="PANTHER" id="PTHR10846">
    <property type="entry name" value="SODIUM/POTASSIUM/CALCIUM EXCHANGER"/>
    <property type="match status" value="1"/>
</dbReference>
<dbReference type="Gene3D" id="1.20.1420.30">
    <property type="entry name" value="NCX, central ion-binding region"/>
    <property type="match status" value="1"/>
</dbReference>
<evidence type="ECO:0000256" key="5">
    <source>
        <dbReference type="SAM" id="Phobius"/>
    </source>
</evidence>
<proteinExistence type="predicted"/>
<dbReference type="GO" id="GO:0008273">
    <property type="term" value="F:calcium, potassium:sodium antiporter activity"/>
    <property type="evidence" value="ECO:0007669"/>
    <property type="project" value="TreeGrafter"/>
</dbReference>
<dbReference type="Pfam" id="PF01699">
    <property type="entry name" value="Na_Ca_ex"/>
    <property type="match status" value="2"/>
</dbReference>
<evidence type="ECO:0000256" key="4">
    <source>
        <dbReference type="ARBA" id="ARBA00023136"/>
    </source>
</evidence>
<keyword evidence="4 5" id="KW-0472">Membrane</keyword>
<dbReference type="InterPro" id="IPR044880">
    <property type="entry name" value="NCX_ion-bd_dom_sf"/>
</dbReference>
<dbReference type="GO" id="GO:0005886">
    <property type="term" value="C:plasma membrane"/>
    <property type="evidence" value="ECO:0007669"/>
    <property type="project" value="TreeGrafter"/>
</dbReference>
<dbReference type="GO" id="GO:0006874">
    <property type="term" value="P:intracellular calcium ion homeostasis"/>
    <property type="evidence" value="ECO:0007669"/>
    <property type="project" value="TreeGrafter"/>
</dbReference>
<dbReference type="PATRIC" id="fig|1618489.3.peg.134"/>
<feature type="non-terminal residue" evidence="7">
    <location>
        <position position="1"/>
    </location>
</feature>